<proteinExistence type="predicted"/>
<dbReference type="InterPro" id="IPR037171">
    <property type="entry name" value="NagB/RpiA_transferase-like"/>
</dbReference>
<dbReference type="Proteomes" id="UP000592181">
    <property type="component" value="Unassembled WGS sequence"/>
</dbReference>
<dbReference type="EMBL" id="JACBZX010000001">
    <property type="protein sequence ID" value="NYG37038.1"/>
    <property type="molecule type" value="Genomic_DNA"/>
</dbReference>
<dbReference type="InterPro" id="IPR003741">
    <property type="entry name" value="LUD_dom"/>
</dbReference>
<sequence>MNARDEVLASVRAALGGRERPQVPVDRGYRQRTVGAAGTRPAGSAPTTPAELVDLFADRVADYRAEVVRCAEAELGEAVAVQLAGVTRVVVPAGLGIDLAVGSDVEVLADDGLSRADLDATGAVVTTATVGIAETGTIVLDHGPGQGRRALTLLPDRHVCVVREDQVVVGVVEAVAALDPARPQTWISGPSATSDIELSRVEGVHGPRDLRVVVVGA</sequence>
<dbReference type="PANTHER" id="PTHR43682">
    <property type="entry name" value="LACTATE UTILIZATION PROTEIN C"/>
    <property type="match status" value="1"/>
</dbReference>
<name>A0A852X3M9_9MICO</name>
<reference evidence="2 3" key="1">
    <citation type="submission" date="2020-07" db="EMBL/GenBank/DDBJ databases">
        <title>Sequencing the genomes of 1000 actinobacteria strains.</title>
        <authorList>
            <person name="Klenk H.-P."/>
        </authorList>
    </citation>
    <scope>NUCLEOTIDE SEQUENCE [LARGE SCALE GENOMIC DNA]</scope>
    <source>
        <strain evidence="2 3">DSM 24723</strain>
    </source>
</reference>
<evidence type="ECO:0000313" key="3">
    <source>
        <dbReference type="Proteomes" id="UP000592181"/>
    </source>
</evidence>
<dbReference type="Gene3D" id="3.40.50.10420">
    <property type="entry name" value="NagB/RpiA/CoA transferase-like"/>
    <property type="match status" value="1"/>
</dbReference>
<dbReference type="InterPro" id="IPR024185">
    <property type="entry name" value="FTHF_cligase-like_sf"/>
</dbReference>
<dbReference type="PANTHER" id="PTHR43682:SF1">
    <property type="entry name" value="LACTATE UTILIZATION PROTEIN C"/>
    <property type="match status" value="1"/>
</dbReference>
<dbReference type="AlphaFoldDB" id="A0A852X3M9"/>
<comment type="caution">
    <text evidence="2">The sequence shown here is derived from an EMBL/GenBank/DDBJ whole genome shotgun (WGS) entry which is preliminary data.</text>
</comment>
<evidence type="ECO:0000259" key="1">
    <source>
        <dbReference type="Pfam" id="PF02589"/>
    </source>
</evidence>
<dbReference type="SUPFAM" id="SSF100950">
    <property type="entry name" value="NagB/RpiA/CoA transferase-like"/>
    <property type="match status" value="1"/>
</dbReference>
<feature type="domain" description="LUD" evidence="1">
    <location>
        <begin position="114"/>
        <end position="215"/>
    </location>
</feature>
<evidence type="ECO:0000313" key="2">
    <source>
        <dbReference type="EMBL" id="NYG37038.1"/>
    </source>
</evidence>
<gene>
    <name evidence="2" type="ORF">BJY28_001507</name>
</gene>
<dbReference type="RefSeq" id="WP_179462468.1">
    <property type="nucleotide sequence ID" value="NZ_JACBZX010000001.1"/>
</dbReference>
<dbReference type="Pfam" id="PF02589">
    <property type="entry name" value="LUD_dom"/>
    <property type="match status" value="1"/>
</dbReference>
<keyword evidence="3" id="KW-1185">Reference proteome</keyword>
<protein>
    <submittedName>
        <fullName evidence="2">L-lactate dehydrogenase complex protein LldG</fullName>
    </submittedName>
</protein>
<accession>A0A852X3M9</accession>
<organism evidence="2 3">
    <name type="scientific">Janibacter alkaliphilus</name>
    <dbReference type="NCBI Taxonomy" id="1069963"/>
    <lineage>
        <taxon>Bacteria</taxon>
        <taxon>Bacillati</taxon>
        <taxon>Actinomycetota</taxon>
        <taxon>Actinomycetes</taxon>
        <taxon>Micrococcales</taxon>
        <taxon>Intrasporangiaceae</taxon>
        <taxon>Janibacter</taxon>
    </lineage>
</organism>